<evidence type="ECO:0000313" key="2">
    <source>
        <dbReference type="EMBL" id="ONN41438.1"/>
    </source>
</evidence>
<dbReference type="RefSeq" id="WP_077151913.1">
    <property type="nucleotide sequence ID" value="NZ_CABMMO010000014.1"/>
</dbReference>
<dbReference type="AlphaFoldDB" id="A0A1V2UDP3"/>
<proteinExistence type="predicted"/>
<sequence length="115" mass="13994">MNDEMLKNQQEIVKVEKHQEKLSNEKRVLEEKLLQLQDVLQKGFQQLAESKHEALQRGYTSTQWLHKNNETKQHIFQRQLRQANEELNHTYNKAIQKLETEREELQAQWRNLSWD</sequence>
<accession>A0A1V2UDP3</accession>
<protein>
    <submittedName>
        <fullName evidence="2">Uncharacterized protein</fullName>
    </submittedName>
</protein>
<keyword evidence="1" id="KW-0175">Coiled coil</keyword>
<feature type="coiled-coil region" evidence="1">
    <location>
        <begin position="77"/>
        <end position="115"/>
    </location>
</feature>
<dbReference type="Proteomes" id="UP000189299">
    <property type="component" value="Unassembled WGS sequence"/>
</dbReference>
<dbReference type="EMBL" id="MSTR01000014">
    <property type="protein sequence ID" value="ONN41438.1"/>
    <property type="molecule type" value="Genomic_DNA"/>
</dbReference>
<dbReference type="STRING" id="53346.A5802_001969"/>
<name>A0A1V2UDP3_ENTMU</name>
<organism evidence="2 3">
    <name type="scientific">Enterococcus mundtii</name>
    <dbReference type="NCBI Taxonomy" id="53346"/>
    <lineage>
        <taxon>Bacteria</taxon>
        <taxon>Bacillati</taxon>
        <taxon>Bacillota</taxon>
        <taxon>Bacilli</taxon>
        <taxon>Lactobacillales</taxon>
        <taxon>Enterococcaceae</taxon>
        <taxon>Enterococcus</taxon>
    </lineage>
</organism>
<gene>
    <name evidence="2" type="ORF">BTN92_12675</name>
</gene>
<comment type="caution">
    <text evidence="2">The sequence shown here is derived from an EMBL/GenBank/DDBJ whole genome shotgun (WGS) entry which is preliminary data.</text>
</comment>
<evidence type="ECO:0000256" key="1">
    <source>
        <dbReference type="SAM" id="Coils"/>
    </source>
</evidence>
<evidence type="ECO:0000313" key="3">
    <source>
        <dbReference type="Proteomes" id="UP000189299"/>
    </source>
</evidence>
<feature type="coiled-coil region" evidence="1">
    <location>
        <begin position="12"/>
        <end position="39"/>
    </location>
</feature>
<reference evidence="2 3" key="1">
    <citation type="submission" date="2016-12" db="EMBL/GenBank/DDBJ databases">
        <authorList>
            <person name="Song W.-J."/>
            <person name="Kurnit D.M."/>
        </authorList>
    </citation>
    <scope>NUCLEOTIDE SEQUENCE [LARGE SCALE GENOMIC DNA]</scope>
    <source>
        <strain evidence="2 3">CGB1038-1_S1</strain>
    </source>
</reference>